<dbReference type="InterPro" id="IPR039422">
    <property type="entry name" value="MarR/SlyA-like"/>
</dbReference>
<dbReference type="InterPro" id="IPR036390">
    <property type="entry name" value="WH_DNA-bd_sf"/>
</dbReference>
<evidence type="ECO:0000313" key="4">
    <source>
        <dbReference type="Proteomes" id="UP001157109"/>
    </source>
</evidence>
<feature type="domain" description="HTH marR-type" evidence="2">
    <location>
        <begin position="1"/>
        <end position="119"/>
    </location>
</feature>
<name>A0ABQ6HSL6_9MICO</name>
<comment type="caution">
    <text evidence="3">The sequence shown here is derived from an EMBL/GenBank/DDBJ whole genome shotgun (WGS) entry which is preliminary data.</text>
</comment>
<evidence type="ECO:0000256" key="1">
    <source>
        <dbReference type="SAM" id="MobiDB-lite"/>
    </source>
</evidence>
<dbReference type="PANTHER" id="PTHR33164">
    <property type="entry name" value="TRANSCRIPTIONAL REGULATOR, MARR FAMILY"/>
    <property type="match status" value="1"/>
</dbReference>
<dbReference type="PANTHER" id="PTHR33164:SF103">
    <property type="entry name" value="REGULATORY PROTEIN MARR"/>
    <property type="match status" value="1"/>
</dbReference>
<reference evidence="4" key="1">
    <citation type="journal article" date="2019" name="Int. J. Syst. Evol. Microbiol.">
        <title>The Global Catalogue of Microorganisms (GCM) 10K type strain sequencing project: providing services to taxonomists for standard genome sequencing and annotation.</title>
        <authorList>
            <consortium name="The Broad Institute Genomics Platform"/>
            <consortium name="The Broad Institute Genome Sequencing Center for Infectious Disease"/>
            <person name="Wu L."/>
            <person name="Ma J."/>
        </authorList>
    </citation>
    <scope>NUCLEOTIDE SEQUENCE [LARGE SCALE GENOMIC DNA]</scope>
    <source>
        <strain evidence="4">NBRC 105830</strain>
    </source>
</reference>
<sequence length="141" mass="15429">MHAGEGAADDLPPHLVRALRVFAHSDGLRASELARHLRVAPRSATEMVDGLQERGLVTREPDPTDRRATLVRATSRAEAVLAEAAERRRDAGRAVFARLEEGDRRELARLLGLVVEAEEQTGQARGHRPGDPGDHPRASLR</sequence>
<dbReference type="PRINTS" id="PR00598">
    <property type="entry name" value="HTHMARR"/>
</dbReference>
<feature type="compositionally biased region" description="Basic and acidic residues" evidence="1">
    <location>
        <begin position="128"/>
        <end position="141"/>
    </location>
</feature>
<dbReference type="Proteomes" id="UP001157109">
    <property type="component" value="Unassembled WGS sequence"/>
</dbReference>
<evidence type="ECO:0000313" key="3">
    <source>
        <dbReference type="EMBL" id="GMA20699.1"/>
    </source>
</evidence>
<dbReference type="Gene3D" id="1.10.10.10">
    <property type="entry name" value="Winged helix-like DNA-binding domain superfamily/Winged helix DNA-binding domain"/>
    <property type="match status" value="1"/>
</dbReference>
<dbReference type="InterPro" id="IPR036388">
    <property type="entry name" value="WH-like_DNA-bd_sf"/>
</dbReference>
<dbReference type="SMART" id="SM00347">
    <property type="entry name" value="HTH_MARR"/>
    <property type="match status" value="1"/>
</dbReference>
<keyword evidence="4" id="KW-1185">Reference proteome</keyword>
<proteinExistence type="predicted"/>
<organism evidence="3 4">
    <name type="scientific">Arsenicicoccus piscis</name>
    <dbReference type="NCBI Taxonomy" id="673954"/>
    <lineage>
        <taxon>Bacteria</taxon>
        <taxon>Bacillati</taxon>
        <taxon>Actinomycetota</taxon>
        <taxon>Actinomycetes</taxon>
        <taxon>Micrococcales</taxon>
        <taxon>Intrasporangiaceae</taxon>
        <taxon>Arsenicicoccus</taxon>
    </lineage>
</organism>
<dbReference type="RefSeq" id="WP_284284677.1">
    <property type="nucleotide sequence ID" value="NZ_BSUJ01000001.1"/>
</dbReference>
<dbReference type="InterPro" id="IPR000835">
    <property type="entry name" value="HTH_MarR-typ"/>
</dbReference>
<evidence type="ECO:0000259" key="2">
    <source>
        <dbReference type="PROSITE" id="PS50995"/>
    </source>
</evidence>
<accession>A0ABQ6HSL6</accession>
<dbReference type="PROSITE" id="PS50995">
    <property type="entry name" value="HTH_MARR_2"/>
    <property type="match status" value="1"/>
</dbReference>
<dbReference type="EMBL" id="BSUJ01000001">
    <property type="protein sequence ID" value="GMA20699.1"/>
    <property type="molecule type" value="Genomic_DNA"/>
</dbReference>
<dbReference type="SUPFAM" id="SSF46785">
    <property type="entry name" value="Winged helix' DNA-binding domain"/>
    <property type="match status" value="1"/>
</dbReference>
<gene>
    <name evidence="3" type="ORF">GCM10025862_27200</name>
</gene>
<dbReference type="Pfam" id="PF01047">
    <property type="entry name" value="MarR"/>
    <property type="match status" value="1"/>
</dbReference>
<feature type="region of interest" description="Disordered" evidence="1">
    <location>
        <begin position="118"/>
        <end position="141"/>
    </location>
</feature>
<protein>
    <recommendedName>
        <fullName evidence="2">HTH marR-type domain-containing protein</fullName>
    </recommendedName>
</protein>